<dbReference type="SUPFAM" id="SSF56925">
    <property type="entry name" value="OMPA-like"/>
    <property type="match status" value="1"/>
</dbReference>
<evidence type="ECO:0000313" key="8">
    <source>
        <dbReference type="Proteomes" id="UP000185680"/>
    </source>
</evidence>
<evidence type="ECO:0000259" key="4">
    <source>
        <dbReference type="Pfam" id="PF13505"/>
    </source>
</evidence>
<dbReference type="Proteomes" id="UP000185680">
    <property type="component" value="Chromosome"/>
</dbReference>
<feature type="chain" id="PRO_5044549408" description="Outer membrane protein beta-barrel domain-containing protein" evidence="3">
    <location>
        <begin position="26"/>
        <end position="187"/>
    </location>
</feature>
<sequence>MKKSSALTCLIAPALLALSAQTAMAQDVYGEVGYSAMSTELSVPLIGLSAKAKPTMVRALVGVSPLGGLSIEGIAAGSLSDDSFSANASGSSSAVQLGRAKVNQILGVYVGSRLGLGPVELFGRVGMAKSEVQFKGLGNGNETDISYGGGVRLIPFDTFTLSADYMRYLDKDGARIDGYTLSVGLKF</sequence>
<keyword evidence="2 3" id="KW-0732">Signal</keyword>
<dbReference type="STRING" id="1763535.LPB072_14995"/>
<evidence type="ECO:0000256" key="2">
    <source>
        <dbReference type="ARBA" id="ARBA00022729"/>
    </source>
</evidence>
<dbReference type="OrthoDB" id="8906334at2"/>
<dbReference type="Proteomes" id="UP000185657">
    <property type="component" value="Unassembled WGS sequence"/>
</dbReference>
<dbReference type="Pfam" id="PF13505">
    <property type="entry name" value="OMP_b-brl"/>
    <property type="match status" value="1"/>
</dbReference>
<feature type="domain" description="Outer membrane protein beta-barrel" evidence="4">
    <location>
        <begin position="11"/>
        <end position="187"/>
    </location>
</feature>
<dbReference type="InterPro" id="IPR011250">
    <property type="entry name" value="OMP/PagP_B-barrel"/>
</dbReference>
<accession>A0A162W5Q9</accession>
<reference evidence="6 7" key="1">
    <citation type="submission" date="2016-02" db="EMBL/GenBank/DDBJ databases">
        <title>Draft genome sequence of Hydrogenophaga sp. LPB0072.</title>
        <authorList>
            <person name="Shin S.-K."/>
            <person name="Yi H."/>
        </authorList>
    </citation>
    <scope>NUCLEOTIDE SEQUENCE [LARGE SCALE GENOMIC DNA]</scope>
    <source>
        <strain evidence="6 7">LPB0072</strain>
    </source>
</reference>
<reference evidence="5 8" key="2">
    <citation type="submission" date="2016-10" db="EMBL/GenBank/DDBJ databases">
        <title>Hydorgenophaga sp. LPB0072 isolated from gastropod.</title>
        <authorList>
            <person name="Kim E."/>
            <person name="Yi H."/>
        </authorList>
    </citation>
    <scope>NUCLEOTIDE SEQUENCE [LARGE SCALE GENOMIC DNA]</scope>
    <source>
        <strain evidence="5 8">LPB0072</strain>
    </source>
</reference>
<dbReference type="InterPro" id="IPR027385">
    <property type="entry name" value="Beta-barrel_OMP"/>
</dbReference>
<evidence type="ECO:0000256" key="1">
    <source>
        <dbReference type="ARBA" id="ARBA00004442"/>
    </source>
</evidence>
<dbReference type="EMBL" id="LVWD01000001">
    <property type="protein sequence ID" value="OAD44086.1"/>
    <property type="molecule type" value="Genomic_DNA"/>
</dbReference>
<dbReference type="KEGG" id="hyl:LPB072_14995"/>
<gene>
    <name evidence="5" type="ORF">LPB072_14995</name>
    <name evidence="6" type="ORF">LPB72_00820</name>
</gene>
<comment type="subcellular location">
    <subcellularLocation>
        <location evidence="1">Cell outer membrane</location>
    </subcellularLocation>
</comment>
<dbReference type="GO" id="GO:0009279">
    <property type="term" value="C:cell outer membrane"/>
    <property type="evidence" value="ECO:0007669"/>
    <property type="project" value="UniProtKB-SubCell"/>
</dbReference>
<keyword evidence="7" id="KW-1185">Reference proteome</keyword>
<evidence type="ECO:0000313" key="6">
    <source>
        <dbReference type="EMBL" id="OAD44086.1"/>
    </source>
</evidence>
<proteinExistence type="predicted"/>
<name>A0A162W5Q9_9BURK</name>
<feature type="signal peptide" evidence="3">
    <location>
        <begin position="1"/>
        <end position="25"/>
    </location>
</feature>
<evidence type="ECO:0000313" key="7">
    <source>
        <dbReference type="Proteomes" id="UP000185657"/>
    </source>
</evidence>
<evidence type="ECO:0000256" key="3">
    <source>
        <dbReference type="SAM" id="SignalP"/>
    </source>
</evidence>
<dbReference type="AlphaFoldDB" id="A0A162W5Q9"/>
<dbReference type="RefSeq" id="WP_066084324.1">
    <property type="nucleotide sequence ID" value="NZ_CP017476.1"/>
</dbReference>
<organism evidence="5 8">
    <name type="scientific">Hydrogenophaga crassostreae</name>
    <dbReference type="NCBI Taxonomy" id="1763535"/>
    <lineage>
        <taxon>Bacteria</taxon>
        <taxon>Pseudomonadati</taxon>
        <taxon>Pseudomonadota</taxon>
        <taxon>Betaproteobacteria</taxon>
        <taxon>Burkholderiales</taxon>
        <taxon>Comamonadaceae</taxon>
        <taxon>Hydrogenophaga</taxon>
    </lineage>
</organism>
<evidence type="ECO:0000313" key="5">
    <source>
        <dbReference type="EMBL" id="AOW13949.1"/>
    </source>
</evidence>
<dbReference type="EMBL" id="CP017476">
    <property type="protein sequence ID" value="AOW13949.1"/>
    <property type="molecule type" value="Genomic_DNA"/>
</dbReference>
<protein>
    <recommendedName>
        <fullName evidence="4">Outer membrane protein beta-barrel domain-containing protein</fullName>
    </recommendedName>
</protein>